<keyword evidence="1" id="KW-0732">Signal</keyword>
<evidence type="ECO:0000256" key="1">
    <source>
        <dbReference type="SAM" id="SignalP"/>
    </source>
</evidence>
<protein>
    <recommendedName>
        <fullName evidence="2">AB hydrolase-1 domain-containing protein</fullName>
    </recommendedName>
</protein>
<dbReference type="Gene3D" id="3.40.50.1820">
    <property type="entry name" value="alpha/beta hydrolase"/>
    <property type="match status" value="1"/>
</dbReference>
<dbReference type="EMBL" id="JASNQZ010000001">
    <property type="protein sequence ID" value="KAL0961111.1"/>
    <property type="molecule type" value="Genomic_DNA"/>
</dbReference>
<organism evidence="3 4">
    <name type="scientific">Hohenbuehelia grisea</name>
    <dbReference type="NCBI Taxonomy" id="104357"/>
    <lineage>
        <taxon>Eukaryota</taxon>
        <taxon>Fungi</taxon>
        <taxon>Dikarya</taxon>
        <taxon>Basidiomycota</taxon>
        <taxon>Agaricomycotina</taxon>
        <taxon>Agaricomycetes</taxon>
        <taxon>Agaricomycetidae</taxon>
        <taxon>Agaricales</taxon>
        <taxon>Pleurotineae</taxon>
        <taxon>Pleurotaceae</taxon>
        <taxon>Hohenbuehelia</taxon>
    </lineage>
</organism>
<feature type="domain" description="AB hydrolase-1" evidence="2">
    <location>
        <begin position="60"/>
        <end position="295"/>
    </location>
</feature>
<dbReference type="Pfam" id="PF00561">
    <property type="entry name" value="Abhydrolase_1"/>
    <property type="match status" value="1"/>
</dbReference>
<dbReference type="Proteomes" id="UP001556367">
    <property type="component" value="Unassembled WGS sequence"/>
</dbReference>
<dbReference type="PANTHER" id="PTHR43194:SF2">
    <property type="entry name" value="PEROXISOMAL MEMBRANE PROTEIN LPX1"/>
    <property type="match status" value="1"/>
</dbReference>
<dbReference type="SUPFAM" id="SSF53474">
    <property type="entry name" value="alpha/beta-Hydrolases"/>
    <property type="match status" value="1"/>
</dbReference>
<evidence type="ECO:0000313" key="3">
    <source>
        <dbReference type="EMBL" id="KAL0961111.1"/>
    </source>
</evidence>
<accession>A0ABR3JZA5</accession>
<evidence type="ECO:0000313" key="4">
    <source>
        <dbReference type="Proteomes" id="UP001556367"/>
    </source>
</evidence>
<dbReference type="InterPro" id="IPR000073">
    <property type="entry name" value="AB_hydrolase_1"/>
</dbReference>
<dbReference type="InterPro" id="IPR029058">
    <property type="entry name" value="AB_hydrolase_fold"/>
</dbReference>
<proteinExistence type="predicted"/>
<feature type="signal peptide" evidence="1">
    <location>
        <begin position="1"/>
        <end position="25"/>
    </location>
</feature>
<dbReference type="InterPro" id="IPR050228">
    <property type="entry name" value="Carboxylesterase_BioH"/>
</dbReference>
<sequence length="318" mass="34049">MFTSFSRTAILGLFLLFLHIPLTFAAPSTSSTKPTVKLLKSADGTTIYADAIGNPAKQSLVFLHGFALSGVVFDNLFTNKKLLDNFYLVRYDMRGHGRSGKPATPDAHVSVRYADDFSAVLKGFNLKKPIFIGWSLASAVITDIVANINPIPIAAAVALGGSPGIDGTIVPQIASQLLLTVLPEFNQKTDVTLALQARVDFVNALFANPQSDALKDTYLGQTVVQSPDVSALVSLRPQDPSKLFDAASKGFQLLILSGQSDKMVIGSAVSTLFAPHFTKNNLVTKIIPGGHALWEDNQTGMVTELTNFVTKVTGVRTI</sequence>
<comment type="caution">
    <text evidence="3">The sequence shown here is derived from an EMBL/GenBank/DDBJ whole genome shotgun (WGS) entry which is preliminary data.</text>
</comment>
<dbReference type="PANTHER" id="PTHR43194">
    <property type="entry name" value="HYDROLASE ALPHA/BETA FOLD FAMILY"/>
    <property type="match status" value="1"/>
</dbReference>
<feature type="chain" id="PRO_5045791355" description="AB hydrolase-1 domain-containing protein" evidence="1">
    <location>
        <begin position="26"/>
        <end position="318"/>
    </location>
</feature>
<keyword evidence="4" id="KW-1185">Reference proteome</keyword>
<gene>
    <name evidence="3" type="ORF">HGRIS_006088</name>
</gene>
<evidence type="ECO:0000259" key="2">
    <source>
        <dbReference type="Pfam" id="PF00561"/>
    </source>
</evidence>
<name>A0ABR3JZA5_9AGAR</name>
<reference evidence="4" key="1">
    <citation type="submission" date="2024-06" db="EMBL/GenBank/DDBJ databases">
        <title>Multi-omics analyses provide insights into the biosynthesis of the anticancer antibiotic pleurotin in Hohenbuehelia grisea.</title>
        <authorList>
            <person name="Weaver J.A."/>
            <person name="Alberti F."/>
        </authorList>
    </citation>
    <scope>NUCLEOTIDE SEQUENCE [LARGE SCALE GENOMIC DNA]</scope>
    <source>
        <strain evidence="4">T-177</strain>
    </source>
</reference>